<dbReference type="Pfam" id="PF02536">
    <property type="entry name" value="mTERF"/>
    <property type="match status" value="1"/>
</dbReference>
<dbReference type="AlphaFoldDB" id="A0AAD8IYP3"/>
<protein>
    <submittedName>
        <fullName evidence="4">Uncharacterized protein</fullName>
    </submittedName>
</protein>
<keyword evidence="3" id="KW-0809">Transit peptide</keyword>
<sequence length="333" mass="39026">MYSKLPFDKLEQAKHLDDTILSISETPSKSENLRPRKFQWVASNFQEKLQRYTLINSVNASFNSRHFSIFNQSSYSKNVRAEIIDRRYKSFVSIFESYGFSQAQVSSLFSESPLLLSFNRERTIRPMLEFFRNNGFSSNDLCHILALDPGILRRNVKKQIIPSYEYLKSVLKDNEGVVAAVKRSTWLFKQDCEKNLRPNVELLRNYGVPDHRIAGMLRIQPRTMMQNVDRFRMVAEEVRDMGFEPQKSQFVTAFHVKNGLRETVWKRKWGCYKKWGWSDDEIRSAFMRQPQILAVSEKKFGELDCATLFGYSVFVVKRGVIRRLPLEYGYSIG</sequence>
<name>A0AAD8IYP3_9APIA</name>
<dbReference type="Proteomes" id="UP001237642">
    <property type="component" value="Unassembled WGS sequence"/>
</dbReference>
<evidence type="ECO:0000313" key="5">
    <source>
        <dbReference type="Proteomes" id="UP001237642"/>
    </source>
</evidence>
<dbReference type="InterPro" id="IPR038538">
    <property type="entry name" value="MTERF_sf"/>
</dbReference>
<dbReference type="SMART" id="SM00733">
    <property type="entry name" value="Mterf"/>
    <property type="match status" value="4"/>
</dbReference>
<comment type="caution">
    <text evidence="4">The sequence shown here is derived from an EMBL/GenBank/DDBJ whole genome shotgun (WGS) entry which is preliminary data.</text>
</comment>
<dbReference type="GO" id="GO:0006353">
    <property type="term" value="P:DNA-templated transcription termination"/>
    <property type="evidence" value="ECO:0007669"/>
    <property type="project" value="UniProtKB-KW"/>
</dbReference>
<reference evidence="4" key="2">
    <citation type="submission" date="2023-05" db="EMBL/GenBank/DDBJ databases">
        <authorList>
            <person name="Schelkunov M.I."/>
        </authorList>
    </citation>
    <scope>NUCLEOTIDE SEQUENCE</scope>
    <source>
        <strain evidence="4">Hsosn_3</strain>
        <tissue evidence="4">Leaf</tissue>
    </source>
</reference>
<evidence type="ECO:0000256" key="3">
    <source>
        <dbReference type="ARBA" id="ARBA00022946"/>
    </source>
</evidence>
<dbReference type="PANTHER" id="PTHR13068">
    <property type="entry name" value="CGI-12 PROTEIN-RELATED"/>
    <property type="match status" value="1"/>
</dbReference>
<accession>A0AAD8IYP3</accession>
<dbReference type="EMBL" id="JAUIZM010000003">
    <property type="protein sequence ID" value="KAK1393644.1"/>
    <property type="molecule type" value="Genomic_DNA"/>
</dbReference>
<keyword evidence="2" id="KW-0806">Transcription termination</keyword>
<keyword evidence="2" id="KW-0805">Transcription regulation</keyword>
<evidence type="ECO:0000313" key="4">
    <source>
        <dbReference type="EMBL" id="KAK1393644.1"/>
    </source>
</evidence>
<comment type="similarity">
    <text evidence="1">Belongs to the mTERF family.</text>
</comment>
<gene>
    <name evidence="4" type="ORF">POM88_012700</name>
</gene>
<evidence type="ECO:0000256" key="2">
    <source>
        <dbReference type="ARBA" id="ARBA00022472"/>
    </source>
</evidence>
<proteinExistence type="inferred from homology"/>
<keyword evidence="2" id="KW-0804">Transcription</keyword>
<dbReference type="InterPro" id="IPR003690">
    <property type="entry name" value="MTERF"/>
</dbReference>
<dbReference type="Gene3D" id="1.25.70.10">
    <property type="entry name" value="Transcription termination factor 3, mitochondrial"/>
    <property type="match status" value="1"/>
</dbReference>
<evidence type="ECO:0000256" key="1">
    <source>
        <dbReference type="ARBA" id="ARBA00007692"/>
    </source>
</evidence>
<keyword evidence="5" id="KW-1185">Reference proteome</keyword>
<dbReference type="GO" id="GO:0003676">
    <property type="term" value="F:nucleic acid binding"/>
    <property type="evidence" value="ECO:0007669"/>
    <property type="project" value="InterPro"/>
</dbReference>
<dbReference type="PANTHER" id="PTHR13068:SF166">
    <property type="entry name" value="TRANSCRIPTION TERMINATION FACTOR MTERF15, MITOCHONDRIAL-LIKE"/>
    <property type="match status" value="1"/>
</dbReference>
<reference evidence="4" key="1">
    <citation type="submission" date="2023-02" db="EMBL/GenBank/DDBJ databases">
        <title>Genome of toxic invasive species Heracleum sosnowskyi carries increased number of genes despite the absence of recent whole-genome duplications.</title>
        <authorList>
            <person name="Schelkunov M."/>
            <person name="Shtratnikova V."/>
            <person name="Makarenko M."/>
            <person name="Klepikova A."/>
            <person name="Omelchenko D."/>
            <person name="Novikova G."/>
            <person name="Obukhova E."/>
            <person name="Bogdanov V."/>
            <person name="Penin A."/>
            <person name="Logacheva M."/>
        </authorList>
    </citation>
    <scope>NUCLEOTIDE SEQUENCE</scope>
    <source>
        <strain evidence="4">Hsosn_3</strain>
        <tissue evidence="4">Leaf</tissue>
    </source>
</reference>
<organism evidence="4 5">
    <name type="scientific">Heracleum sosnowskyi</name>
    <dbReference type="NCBI Taxonomy" id="360622"/>
    <lineage>
        <taxon>Eukaryota</taxon>
        <taxon>Viridiplantae</taxon>
        <taxon>Streptophyta</taxon>
        <taxon>Embryophyta</taxon>
        <taxon>Tracheophyta</taxon>
        <taxon>Spermatophyta</taxon>
        <taxon>Magnoliopsida</taxon>
        <taxon>eudicotyledons</taxon>
        <taxon>Gunneridae</taxon>
        <taxon>Pentapetalae</taxon>
        <taxon>asterids</taxon>
        <taxon>campanulids</taxon>
        <taxon>Apiales</taxon>
        <taxon>Apiaceae</taxon>
        <taxon>Apioideae</taxon>
        <taxon>apioid superclade</taxon>
        <taxon>Tordylieae</taxon>
        <taxon>Tordyliinae</taxon>
        <taxon>Heracleum</taxon>
    </lineage>
</organism>